<evidence type="ECO:0000256" key="1">
    <source>
        <dbReference type="SAM" id="MobiDB-lite"/>
    </source>
</evidence>
<sequence length="98" mass="10110">MDFVGGLIALGLVALIIAATVAMASRPRRGGPGSSGFSGMFGAMEEIFAPGRYEARIEQERQQQAPATAPLPGDKPKPGDEIEADGPADRDDGNSPQG</sequence>
<organism evidence="2 3">
    <name type="scientific">Arthrobacter sulfonylureivorans</name>
    <dbReference type="NCBI Taxonomy" id="2486855"/>
    <lineage>
        <taxon>Bacteria</taxon>
        <taxon>Bacillati</taxon>
        <taxon>Actinomycetota</taxon>
        <taxon>Actinomycetes</taxon>
        <taxon>Micrococcales</taxon>
        <taxon>Micrococcaceae</taxon>
        <taxon>Arthrobacter</taxon>
    </lineage>
</organism>
<feature type="region of interest" description="Disordered" evidence="1">
    <location>
        <begin position="51"/>
        <end position="98"/>
    </location>
</feature>
<evidence type="ECO:0000313" key="2">
    <source>
        <dbReference type="EMBL" id="UNK46857.1"/>
    </source>
</evidence>
<evidence type="ECO:0008006" key="4">
    <source>
        <dbReference type="Google" id="ProtNLM"/>
    </source>
</evidence>
<protein>
    <recommendedName>
        <fullName evidence="4">Secreted protein</fullName>
    </recommendedName>
</protein>
<keyword evidence="3" id="KW-1185">Reference proteome</keyword>
<gene>
    <name evidence="2" type="ORF">MNQ99_05750</name>
</gene>
<accession>A0ABY3W923</accession>
<dbReference type="EMBL" id="CP093326">
    <property type="protein sequence ID" value="UNK46857.1"/>
    <property type="molecule type" value="Genomic_DNA"/>
</dbReference>
<feature type="compositionally biased region" description="Basic and acidic residues" evidence="1">
    <location>
        <begin position="87"/>
        <end position="98"/>
    </location>
</feature>
<dbReference type="Proteomes" id="UP000829069">
    <property type="component" value="Chromosome"/>
</dbReference>
<evidence type="ECO:0000313" key="3">
    <source>
        <dbReference type="Proteomes" id="UP000829069"/>
    </source>
</evidence>
<proteinExistence type="predicted"/>
<dbReference type="RefSeq" id="WP_241914746.1">
    <property type="nucleotide sequence ID" value="NZ_CP093326.1"/>
</dbReference>
<name>A0ABY3W923_9MICC</name>
<reference evidence="2 3" key="1">
    <citation type="submission" date="2022-03" db="EMBL/GenBank/DDBJ databases">
        <title>Isotopic signatures of nitrous oxide derived from detoxification processes.</title>
        <authorList>
            <person name="Behrendt U."/>
            <person name="Buchen C."/>
            <person name="Well R."/>
            <person name="Ulrich A."/>
            <person name="Rohe L."/>
            <person name="Kolb S."/>
            <person name="Schloter M."/>
            <person name="Horn M.A."/>
            <person name="Augustin J."/>
        </authorList>
    </citation>
    <scope>NUCLEOTIDE SEQUENCE [LARGE SCALE GENOMIC DNA]</scope>
    <source>
        <strain evidence="2 3">S4-C24</strain>
    </source>
</reference>